<evidence type="ECO:0000256" key="6">
    <source>
        <dbReference type="SAM" id="Phobius"/>
    </source>
</evidence>
<evidence type="ECO:0000256" key="5">
    <source>
        <dbReference type="ARBA" id="ARBA00023136"/>
    </source>
</evidence>
<gene>
    <name evidence="7" type="ORF">G4D54_14990</name>
</gene>
<feature type="transmembrane region" description="Helical" evidence="6">
    <location>
        <begin position="184"/>
        <end position="203"/>
    </location>
</feature>
<feature type="transmembrane region" description="Helical" evidence="6">
    <location>
        <begin position="73"/>
        <end position="91"/>
    </location>
</feature>
<dbReference type="PANTHER" id="PTHR30086:SF20">
    <property type="entry name" value="ARGININE EXPORTER PROTEIN ARGO-RELATED"/>
    <property type="match status" value="1"/>
</dbReference>
<dbReference type="Proteomes" id="UP000503330">
    <property type="component" value="Chromosome"/>
</dbReference>
<dbReference type="GeneID" id="61926869"/>
<dbReference type="RefSeq" id="WP_002609883.1">
    <property type="nucleotide sequence ID" value="NZ_BAAACC010000010.1"/>
</dbReference>
<protein>
    <submittedName>
        <fullName evidence="7">LysE family transporter</fullName>
    </submittedName>
</protein>
<dbReference type="Pfam" id="PF01810">
    <property type="entry name" value="LysE"/>
    <property type="match status" value="1"/>
</dbReference>
<evidence type="ECO:0000256" key="2">
    <source>
        <dbReference type="ARBA" id="ARBA00022475"/>
    </source>
</evidence>
<comment type="subcellular location">
    <subcellularLocation>
        <location evidence="1">Cell membrane</location>
        <topology evidence="1">Multi-pass membrane protein</topology>
    </subcellularLocation>
</comment>
<organism evidence="7 8">
    <name type="scientific">Clostridium innocuum</name>
    <dbReference type="NCBI Taxonomy" id="1522"/>
    <lineage>
        <taxon>Bacteria</taxon>
        <taxon>Bacillati</taxon>
        <taxon>Bacillota</taxon>
        <taxon>Clostridia</taxon>
        <taxon>Eubacteriales</taxon>
        <taxon>Clostridiaceae</taxon>
        <taxon>Clostridium</taxon>
    </lineage>
</organism>
<dbReference type="InterPro" id="IPR001123">
    <property type="entry name" value="LeuE-type"/>
</dbReference>
<evidence type="ECO:0000313" key="8">
    <source>
        <dbReference type="Proteomes" id="UP000503330"/>
    </source>
</evidence>
<dbReference type="GO" id="GO:0005886">
    <property type="term" value="C:plasma membrane"/>
    <property type="evidence" value="ECO:0007669"/>
    <property type="project" value="UniProtKB-SubCell"/>
</dbReference>
<feature type="transmembrane region" description="Helical" evidence="6">
    <location>
        <begin position="6"/>
        <end position="28"/>
    </location>
</feature>
<dbReference type="EMBL" id="CP048838">
    <property type="protein sequence ID" value="QJA03652.1"/>
    <property type="molecule type" value="Genomic_DNA"/>
</dbReference>
<proteinExistence type="predicted"/>
<feature type="transmembrane region" description="Helical" evidence="6">
    <location>
        <begin position="35"/>
        <end position="61"/>
    </location>
</feature>
<dbReference type="PANTHER" id="PTHR30086">
    <property type="entry name" value="ARGININE EXPORTER PROTEIN ARGO"/>
    <property type="match status" value="1"/>
</dbReference>
<evidence type="ECO:0000256" key="3">
    <source>
        <dbReference type="ARBA" id="ARBA00022692"/>
    </source>
</evidence>
<keyword evidence="5 6" id="KW-0472">Membrane</keyword>
<evidence type="ECO:0000256" key="4">
    <source>
        <dbReference type="ARBA" id="ARBA00022989"/>
    </source>
</evidence>
<sequence>MIIEYFVNGVLIGLVFGMPIGAVGAMSIQRTINHGVVAGFISGAASSLADVLYACVGAFGLTVISDFLLTYQMPIHLIGAYLMILIAIRMITKKEMMLSTEKADVKDYLKMFLSSFAVAITNPAAIISFLFAFSVFGINGTPGFIDGIQLVTGVFLGTLCWWLLLVVLVNFMKKKLTEKWLYRLNVLFGLILIVFSCCVCIKTL</sequence>
<name>A0AAP9SF64_CLOIN</name>
<dbReference type="AlphaFoldDB" id="A0AAP9SF64"/>
<keyword evidence="3 6" id="KW-0812">Transmembrane</keyword>
<keyword evidence="4 6" id="KW-1133">Transmembrane helix</keyword>
<reference evidence="7 8" key="1">
    <citation type="submission" date="2020-02" db="EMBL/GenBank/DDBJ databases">
        <authorList>
            <person name="Kociolek L.K."/>
            <person name="Ozer E.A."/>
        </authorList>
    </citation>
    <scope>NUCLEOTIDE SEQUENCE [LARGE SCALE GENOMIC DNA]</scope>
    <source>
        <strain evidence="7 8">ATCC 14501</strain>
    </source>
</reference>
<keyword evidence="2" id="KW-1003">Cell membrane</keyword>
<feature type="transmembrane region" description="Helical" evidence="6">
    <location>
        <begin position="150"/>
        <end position="172"/>
    </location>
</feature>
<evidence type="ECO:0000313" key="7">
    <source>
        <dbReference type="EMBL" id="QJA03652.1"/>
    </source>
</evidence>
<dbReference type="GO" id="GO:0015171">
    <property type="term" value="F:amino acid transmembrane transporter activity"/>
    <property type="evidence" value="ECO:0007669"/>
    <property type="project" value="TreeGrafter"/>
</dbReference>
<feature type="transmembrane region" description="Helical" evidence="6">
    <location>
        <begin position="112"/>
        <end position="138"/>
    </location>
</feature>
<accession>A0AAP9SF64</accession>
<evidence type="ECO:0000256" key="1">
    <source>
        <dbReference type="ARBA" id="ARBA00004651"/>
    </source>
</evidence>